<dbReference type="Proteomes" id="UP000192796">
    <property type="component" value="Unassembled WGS sequence"/>
</dbReference>
<dbReference type="STRING" id="1703345.A3860_17555"/>
<name>A0A1V9G4A3_9BACT</name>
<feature type="domain" description="DUF1266" evidence="1">
    <location>
        <begin position="122"/>
        <end position="300"/>
    </location>
</feature>
<proteinExistence type="predicted"/>
<dbReference type="EMBL" id="LVYD01000024">
    <property type="protein sequence ID" value="OQP65471.1"/>
    <property type="molecule type" value="Genomic_DNA"/>
</dbReference>
<dbReference type="Pfam" id="PF06889">
    <property type="entry name" value="DUF1266"/>
    <property type="match status" value="1"/>
</dbReference>
<dbReference type="AlphaFoldDB" id="A0A1V9G4A3"/>
<evidence type="ECO:0000313" key="3">
    <source>
        <dbReference type="Proteomes" id="UP000192796"/>
    </source>
</evidence>
<dbReference type="InterPro" id="IPR009677">
    <property type="entry name" value="DUF1266"/>
</dbReference>
<organism evidence="2 3">
    <name type="scientific">Niastella vici</name>
    <dbReference type="NCBI Taxonomy" id="1703345"/>
    <lineage>
        <taxon>Bacteria</taxon>
        <taxon>Pseudomonadati</taxon>
        <taxon>Bacteroidota</taxon>
        <taxon>Chitinophagia</taxon>
        <taxon>Chitinophagales</taxon>
        <taxon>Chitinophagaceae</taxon>
        <taxon>Niastella</taxon>
    </lineage>
</organism>
<accession>A0A1V9G4A3</accession>
<keyword evidence="3" id="KW-1185">Reference proteome</keyword>
<evidence type="ECO:0000259" key="1">
    <source>
        <dbReference type="Pfam" id="PF06889"/>
    </source>
</evidence>
<protein>
    <recommendedName>
        <fullName evidence="1">DUF1266 domain-containing protein</fullName>
    </recommendedName>
</protein>
<evidence type="ECO:0000313" key="2">
    <source>
        <dbReference type="EMBL" id="OQP65471.1"/>
    </source>
</evidence>
<gene>
    <name evidence="2" type="ORF">A3860_17555</name>
</gene>
<dbReference type="OrthoDB" id="648917at2"/>
<comment type="caution">
    <text evidence="2">The sequence shown here is derived from an EMBL/GenBank/DDBJ whole genome shotgun (WGS) entry which is preliminary data.</text>
</comment>
<sequence>MNQQDAIEQYLQGLKAMGISDEMIAVYRQQMEQSMQVSNEWASQLSQFGQNIQQFNSMFTGDAAKETDGRSKGHTLLVNADTILTPAQQWAIACGADLAVLNGQYLNDLTTGFSRQDCRELLSEWWDIDSKQEVLENIDWLFREGHRILYDIIWQAMNMVSIKESKAFLREYVAKNEMEEEVALQRLRNMRDSMELFQQHELIGKDTQPEMLIWDYARIINLTRGSFDAGYLTREEALEIIMRCVEPIRNIYTSWKQLSVSYQFARCVWNGIEGSNFEDMMENMQVLLTDVDSPWVKMSWE</sequence>
<dbReference type="RefSeq" id="WP_081146332.1">
    <property type="nucleotide sequence ID" value="NZ_LVYD01000024.1"/>
</dbReference>
<reference evidence="2 3" key="1">
    <citation type="submission" date="2016-03" db="EMBL/GenBank/DDBJ databases">
        <title>Niastella vici sp. nov., isolated from farmland soil.</title>
        <authorList>
            <person name="Chen L."/>
            <person name="Wang D."/>
            <person name="Yang S."/>
            <person name="Wang G."/>
        </authorList>
    </citation>
    <scope>NUCLEOTIDE SEQUENCE [LARGE SCALE GENOMIC DNA]</scope>
    <source>
        <strain evidence="2 3">DJ57</strain>
    </source>
</reference>